<evidence type="ECO:0000313" key="3">
    <source>
        <dbReference type="Proteomes" id="UP000277294"/>
    </source>
</evidence>
<dbReference type="OrthoDB" id="9154775at2"/>
<dbReference type="InterPro" id="IPR036269">
    <property type="entry name" value="Rho_N_sf"/>
</dbReference>
<name>A0A3P4B7U1_9BURK</name>
<reference evidence="2 3" key="1">
    <citation type="submission" date="2018-10" db="EMBL/GenBank/DDBJ databases">
        <authorList>
            <person name="Criscuolo A."/>
        </authorList>
    </citation>
    <scope>NUCLEOTIDE SEQUENCE [LARGE SCALE GENOMIC DNA]</scope>
    <source>
        <strain evidence="2">DnA1</strain>
    </source>
</reference>
<gene>
    <name evidence="2" type="ORF">PIGHUM_04476</name>
</gene>
<evidence type="ECO:0000256" key="1">
    <source>
        <dbReference type="SAM" id="MobiDB-lite"/>
    </source>
</evidence>
<dbReference type="EMBL" id="UWPJ01000039">
    <property type="protein sequence ID" value="VCU72377.1"/>
    <property type="molecule type" value="Genomic_DNA"/>
</dbReference>
<dbReference type="AlphaFoldDB" id="A0A3P4B7U1"/>
<evidence type="ECO:0000313" key="2">
    <source>
        <dbReference type="EMBL" id="VCU72377.1"/>
    </source>
</evidence>
<dbReference type="Gene3D" id="1.10.720.30">
    <property type="entry name" value="SAP domain"/>
    <property type="match status" value="1"/>
</dbReference>
<feature type="compositionally biased region" description="Low complexity" evidence="1">
    <location>
        <begin position="159"/>
        <end position="174"/>
    </location>
</feature>
<dbReference type="SUPFAM" id="SSF68912">
    <property type="entry name" value="Rho N-terminal domain-like"/>
    <property type="match status" value="1"/>
</dbReference>
<sequence>MTIRKVQLGAPSLTGKDCNDLVAETFADAKYPLNVLVQNHMPRDVVFPEAKGLFLRHVANPKESKASVVIDSHDLFQRLASSIEQVAELNGYELALTISEAVAASSGPTKTDAATGGTEGAAKLSDGLNAEQIKELLKEKGIKFASNAKKDELAALLDAAPAETENTTGTANTGGTEGTGAAGAGENA</sequence>
<feature type="compositionally biased region" description="Gly residues" evidence="1">
    <location>
        <begin position="175"/>
        <end position="188"/>
    </location>
</feature>
<accession>A0A3P4B7U1</accession>
<protein>
    <submittedName>
        <fullName evidence="2">HeH/LEM domain protein</fullName>
    </submittedName>
</protein>
<keyword evidence="3" id="KW-1185">Reference proteome</keyword>
<organism evidence="2 3">
    <name type="scientific">Pigmentiphaga humi</name>
    <dbReference type="NCBI Taxonomy" id="2478468"/>
    <lineage>
        <taxon>Bacteria</taxon>
        <taxon>Pseudomonadati</taxon>
        <taxon>Pseudomonadota</taxon>
        <taxon>Betaproteobacteria</taxon>
        <taxon>Burkholderiales</taxon>
        <taxon>Alcaligenaceae</taxon>
        <taxon>Pigmentiphaga</taxon>
    </lineage>
</organism>
<dbReference type="Proteomes" id="UP000277294">
    <property type="component" value="Unassembled WGS sequence"/>
</dbReference>
<dbReference type="RefSeq" id="WP_116802402.1">
    <property type="nucleotide sequence ID" value="NZ_UWPJ01000039.1"/>
</dbReference>
<dbReference type="InterPro" id="IPR036361">
    <property type="entry name" value="SAP_dom_sf"/>
</dbReference>
<feature type="region of interest" description="Disordered" evidence="1">
    <location>
        <begin position="159"/>
        <end position="188"/>
    </location>
</feature>
<proteinExistence type="predicted"/>